<sequence>MDKNINNGNDNGNNNNLVNGGNGNHNNNIAEHAQQMFDNFIKVYQQQYGVIKILVECQNGNGDGHNGVNGNNGFGDGSTDGSLDYEKNIP</sequence>
<evidence type="ECO:0000313" key="1">
    <source>
        <dbReference type="EMBL" id="KAJ8644019.1"/>
    </source>
</evidence>
<protein>
    <submittedName>
        <fullName evidence="1">Uncharacterized protein</fullName>
    </submittedName>
</protein>
<dbReference type="EMBL" id="CM056810">
    <property type="protein sequence ID" value="KAJ8644019.1"/>
    <property type="molecule type" value="Genomic_DNA"/>
</dbReference>
<name>A0ACC2MEA2_PERAE</name>
<evidence type="ECO:0000313" key="2">
    <source>
        <dbReference type="Proteomes" id="UP001234297"/>
    </source>
</evidence>
<accession>A0ACC2MEA2</accession>
<organism evidence="1 2">
    <name type="scientific">Persea americana</name>
    <name type="common">Avocado</name>
    <dbReference type="NCBI Taxonomy" id="3435"/>
    <lineage>
        <taxon>Eukaryota</taxon>
        <taxon>Viridiplantae</taxon>
        <taxon>Streptophyta</taxon>
        <taxon>Embryophyta</taxon>
        <taxon>Tracheophyta</taxon>
        <taxon>Spermatophyta</taxon>
        <taxon>Magnoliopsida</taxon>
        <taxon>Magnoliidae</taxon>
        <taxon>Laurales</taxon>
        <taxon>Lauraceae</taxon>
        <taxon>Persea</taxon>
    </lineage>
</organism>
<dbReference type="Proteomes" id="UP001234297">
    <property type="component" value="Chromosome 2"/>
</dbReference>
<gene>
    <name evidence="1" type="ORF">MRB53_005767</name>
</gene>
<proteinExistence type="predicted"/>
<comment type="caution">
    <text evidence="1">The sequence shown here is derived from an EMBL/GenBank/DDBJ whole genome shotgun (WGS) entry which is preliminary data.</text>
</comment>
<reference evidence="1 2" key="1">
    <citation type="journal article" date="2022" name="Hortic Res">
        <title>A haplotype resolved chromosomal level avocado genome allows analysis of novel avocado genes.</title>
        <authorList>
            <person name="Nath O."/>
            <person name="Fletcher S.J."/>
            <person name="Hayward A."/>
            <person name="Shaw L.M."/>
            <person name="Masouleh A.K."/>
            <person name="Furtado A."/>
            <person name="Henry R.J."/>
            <person name="Mitter N."/>
        </authorList>
    </citation>
    <scope>NUCLEOTIDE SEQUENCE [LARGE SCALE GENOMIC DNA]</scope>
    <source>
        <strain evidence="2">cv. Hass</strain>
    </source>
</reference>
<keyword evidence="2" id="KW-1185">Reference proteome</keyword>